<dbReference type="PROSITE" id="PS50893">
    <property type="entry name" value="ABC_TRANSPORTER_2"/>
    <property type="match status" value="2"/>
</dbReference>
<dbReference type="SUPFAM" id="SSF52540">
    <property type="entry name" value="P-loop containing nucleoside triphosphate hydrolases"/>
    <property type="match status" value="2"/>
</dbReference>
<evidence type="ECO:0000256" key="5">
    <source>
        <dbReference type="ARBA" id="ARBA00022737"/>
    </source>
</evidence>
<name>A0ABP0NC98_9DINO</name>
<keyword evidence="4" id="KW-0963">Cytoplasm</keyword>
<dbReference type="InterPro" id="IPR016197">
    <property type="entry name" value="Chromo-like_dom_sf"/>
</dbReference>
<dbReference type="PANTHER" id="PTHR19211:SF5">
    <property type="entry name" value="ELONGATION FACTOR 3A-RELATED"/>
    <property type="match status" value="1"/>
</dbReference>
<accession>A0ABP0NC98</accession>
<dbReference type="Gene3D" id="1.25.10.10">
    <property type="entry name" value="Leucine-rich Repeat Variant"/>
    <property type="match status" value="1"/>
</dbReference>
<feature type="compositionally biased region" description="Basic and acidic residues" evidence="13">
    <location>
        <begin position="948"/>
        <end position="972"/>
    </location>
</feature>
<comment type="caution">
    <text evidence="15">The sequence shown here is derived from an EMBL/GenBank/DDBJ whole genome shotgun (WGS) entry which is preliminary data.</text>
</comment>
<dbReference type="CDD" id="cd18626">
    <property type="entry name" value="CD_eEF3"/>
    <property type="match status" value="1"/>
</dbReference>
<evidence type="ECO:0000256" key="4">
    <source>
        <dbReference type="ARBA" id="ARBA00022490"/>
    </source>
</evidence>
<dbReference type="InterPro" id="IPR017871">
    <property type="entry name" value="ABC_transporter-like_CS"/>
</dbReference>
<evidence type="ECO:0000256" key="13">
    <source>
        <dbReference type="SAM" id="MobiDB-lite"/>
    </source>
</evidence>
<dbReference type="InterPro" id="IPR000953">
    <property type="entry name" value="Chromo/chromo_shadow_dom"/>
</dbReference>
<evidence type="ECO:0000259" key="14">
    <source>
        <dbReference type="PROSITE" id="PS50893"/>
    </source>
</evidence>
<dbReference type="PROSITE" id="PS00211">
    <property type="entry name" value="ABC_TRANSPORTER_1"/>
    <property type="match status" value="1"/>
</dbReference>
<keyword evidence="11" id="KW-0648">Protein biosynthesis</keyword>
<dbReference type="InterPro" id="IPR050611">
    <property type="entry name" value="ABCF"/>
</dbReference>
<feature type="compositionally biased region" description="Basic and acidic residues" evidence="13">
    <location>
        <begin position="922"/>
        <end position="931"/>
    </location>
</feature>
<dbReference type="EMBL" id="CAXAMN010021607">
    <property type="protein sequence ID" value="CAK9061422.1"/>
    <property type="molecule type" value="Genomic_DNA"/>
</dbReference>
<keyword evidence="7" id="KW-0251">Elongation factor</keyword>
<dbReference type="InterPro" id="IPR016024">
    <property type="entry name" value="ARM-type_fold"/>
</dbReference>
<dbReference type="Pfam" id="PF24984">
    <property type="entry name" value="HEAT_EF3_GNC1"/>
    <property type="match status" value="1"/>
</dbReference>
<proteinExistence type="inferred from homology"/>
<dbReference type="InterPro" id="IPR011989">
    <property type="entry name" value="ARM-like"/>
</dbReference>
<comment type="catalytic activity">
    <reaction evidence="12">
        <text>ATP + H2O = ADP + phosphate + H(+)</text>
        <dbReference type="Rhea" id="RHEA:13065"/>
        <dbReference type="ChEBI" id="CHEBI:15377"/>
        <dbReference type="ChEBI" id="CHEBI:15378"/>
        <dbReference type="ChEBI" id="CHEBI:30616"/>
        <dbReference type="ChEBI" id="CHEBI:43474"/>
        <dbReference type="ChEBI" id="CHEBI:456216"/>
    </reaction>
</comment>
<feature type="domain" description="ABC transporter" evidence="14">
    <location>
        <begin position="591"/>
        <end position="939"/>
    </location>
</feature>
<dbReference type="SMART" id="SM00382">
    <property type="entry name" value="AAA"/>
    <property type="match status" value="1"/>
</dbReference>
<evidence type="ECO:0000256" key="8">
    <source>
        <dbReference type="ARBA" id="ARBA00022801"/>
    </source>
</evidence>
<sequence>MAAELKAEIEALVAKISDKSEGQSALEGLAKIAEEKGRPAEPFLVSAFPKILEASNDKSKNVKDAAVATSKTIMGMVSPFAVEMLLPAFLNGLAVKAKPPQKEATLQIISALAQKAPRAVGYLLVNLVSPVADLTCDIKKEVKQAALECMTSICNCTGNKDLEPFLPAVVDAASSIDKTHSCVEKLAGCIFVKRTCCQIVDNMCKLVEDPAEVLPLMPKLEPLVKNVCEKISDPEARGVAEKAYKTLQKAAGEGAESIQQVSMEAAKKQVEDALGDKKGSGEVYEAELSHVSALAACAANMRVFEDSAWKNDVGYLAPFDSVTEQLRAKMEVAAKPKEEVEEEDTEGVDLYKGAFSLAYGTLTLLRDAKMHVKRNRFYGLLGPNQCGKTTLMRAIANEQLEGFPKRDELKSVFVEHEIEDEEVGVQDDGFPILSVDKPGWWWVVHTCNDVYKLEPPVKEDTVKELMKSIGFGYPGGPDRAANLELPVTSYSGGWKMKMQLCAAQLMNADVLMLDEPTGHLDVDNIKWLEDWLESFSGSIICTSHFSPFLDKMCTHIIDFQDRKLKTFKGVKGTCLTQFVEKYPEKKAYFEISNETMKFVFPEPGPLEGVKSRSKVILRMNNVSFTYPTKEKPTIMDVRKSTAIKVLVGEQLPTEGSIWKAQGLRLAYVAQHAFHHLEKHMQETPTAYIMWRFAGNDDRESLEFKTDELSVDEEKARSQKWCIDSVTGNVRRCTDPKEDAKKAKQDEAGAVIPDAIVNRRQKKKEKTFEYEVKWQFKSMDQNVWVEKDILVKMGYLKLVQREDERQAAMAGLMTKQLTQPGVEKHLADFGVDAESASHTQINQLSGGMKVKVVLAAAMWQNPHVLILDEPTNYLDREGLGALVLAIKDYKGGVLIISHNKEFCDNVATEKWIMQGGRLRIEGESVDTSKDDASAAQGPDEVFDGAGNKIEVKKSMTMTEKDKKKGNQGHREEDQGWQEEADLD</sequence>
<evidence type="ECO:0000256" key="1">
    <source>
        <dbReference type="ARBA" id="ARBA00004496"/>
    </source>
</evidence>
<dbReference type="SUPFAM" id="SSF54160">
    <property type="entry name" value="Chromo domain-like"/>
    <property type="match status" value="1"/>
</dbReference>
<dbReference type="SMART" id="SM00298">
    <property type="entry name" value="CHROMO"/>
    <property type="match status" value="1"/>
</dbReference>
<evidence type="ECO:0000256" key="3">
    <source>
        <dbReference type="ARBA" id="ARBA00011054"/>
    </source>
</evidence>
<dbReference type="Pfam" id="PF00005">
    <property type="entry name" value="ABC_tran"/>
    <property type="match status" value="2"/>
</dbReference>
<comment type="subcellular location">
    <subcellularLocation>
        <location evidence="1">Cytoplasm</location>
    </subcellularLocation>
</comment>
<evidence type="ECO:0000256" key="10">
    <source>
        <dbReference type="ARBA" id="ARBA00022884"/>
    </source>
</evidence>
<dbReference type="Gene3D" id="3.40.50.300">
    <property type="entry name" value="P-loop containing nucleotide triphosphate hydrolases"/>
    <property type="match status" value="2"/>
</dbReference>
<feature type="domain" description="ABC transporter" evidence="14">
    <location>
        <begin position="345"/>
        <end position="586"/>
    </location>
</feature>
<evidence type="ECO:0000256" key="2">
    <source>
        <dbReference type="ARBA" id="ARBA00004815"/>
    </source>
</evidence>
<dbReference type="InterPro" id="IPR027417">
    <property type="entry name" value="P-loop_NTPase"/>
</dbReference>
<gene>
    <name evidence="15" type="ORF">CCMP2556_LOCUS30197</name>
</gene>
<dbReference type="Proteomes" id="UP001642484">
    <property type="component" value="Unassembled WGS sequence"/>
</dbReference>
<keyword evidence="5" id="KW-0677">Repeat</keyword>
<dbReference type="InterPro" id="IPR015688">
    <property type="entry name" value="eEF3_ABC2_chromodomain-like"/>
</dbReference>
<dbReference type="InterPro" id="IPR003439">
    <property type="entry name" value="ABC_transporter-like_ATP-bd"/>
</dbReference>
<organism evidence="15 16">
    <name type="scientific">Durusdinium trenchii</name>
    <dbReference type="NCBI Taxonomy" id="1381693"/>
    <lineage>
        <taxon>Eukaryota</taxon>
        <taxon>Sar</taxon>
        <taxon>Alveolata</taxon>
        <taxon>Dinophyceae</taxon>
        <taxon>Suessiales</taxon>
        <taxon>Symbiodiniaceae</taxon>
        <taxon>Durusdinium</taxon>
    </lineage>
</organism>
<dbReference type="PANTHER" id="PTHR19211">
    <property type="entry name" value="ATP-BINDING TRANSPORT PROTEIN-RELATED"/>
    <property type="match status" value="1"/>
</dbReference>
<evidence type="ECO:0000256" key="9">
    <source>
        <dbReference type="ARBA" id="ARBA00022840"/>
    </source>
</evidence>
<evidence type="ECO:0000256" key="11">
    <source>
        <dbReference type="ARBA" id="ARBA00022917"/>
    </source>
</evidence>
<keyword evidence="8" id="KW-0378">Hydrolase</keyword>
<comment type="similarity">
    <text evidence="3">Belongs to the ABC transporter superfamily. ABCF family. EF3 subfamily.</text>
</comment>
<comment type="pathway">
    <text evidence="2">Protein biosynthesis; polypeptide chain elongation.</text>
</comment>
<evidence type="ECO:0000256" key="7">
    <source>
        <dbReference type="ARBA" id="ARBA00022768"/>
    </source>
</evidence>
<feature type="region of interest" description="Disordered" evidence="13">
    <location>
        <begin position="922"/>
        <end position="982"/>
    </location>
</feature>
<evidence type="ECO:0000313" key="15">
    <source>
        <dbReference type="EMBL" id="CAK9061422.1"/>
    </source>
</evidence>
<dbReference type="CDD" id="cd03221">
    <property type="entry name" value="ABCF_EF-3"/>
    <property type="match status" value="1"/>
</dbReference>
<feature type="compositionally biased region" description="Acidic residues" evidence="13">
    <location>
        <begin position="973"/>
        <end position="982"/>
    </location>
</feature>
<keyword evidence="6" id="KW-0547">Nucleotide-binding</keyword>
<dbReference type="InterPro" id="IPR047038">
    <property type="entry name" value="eEF3_chromodomain-like_sf"/>
</dbReference>
<dbReference type="SUPFAM" id="SSF48371">
    <property type="entry name" value="ARM repeat"/>
    <property type="match status" value="1"/>
</dbReference>
<dbReference type="Gene3D" id="2.40.50.990">
    <property type="match status" value="1"/>
</dbReference>
<dbReference type="InterPro" id="IPR003593">
    <property type="entry name" value="AAA+_ATPase"/>
</dbReference>
<protein>
    <recommendedName>
        <fullName evidence="14">ABC transporter domain-containing protein</fullName>
    </recommendedName>
</protein>
<evidence type="ECO:0000313" key="16">
    <source>
        <dbReference type="Proteomes" id="UP001642484"/>
    </source>
</evidence>
<evidence type="ECO:0000256" key="12">
    <source>
        <dbReference type="ARBA" id="ARBA00049360"/>
    </source>
</evidence>
<reference evidence="15 16" key="1">
    <citation type="submission" date="2024-02" db="EMBL/GenBank/DDBJ databases">
        <authorList>
            <person name="Chen Y."/>
            <person name="Shah S."/>
            <person name="Dougan E. K."/>
            <person name="Thang M."/>
            <person name="Chan C."/>
        </authorList>
    </citation>
    <scope>NUCLEOTIDE SEQUENCE [LARGE SCALE GENOMIC DNA]</scope>
</reference>
<keyword evidence="16" id="KW-1185">Reference proteome</keyword>
<dbReference type="Pfam" id="PF24987">
    <property type="entry name" value="HEAT_EF3_N"/>
    <property type="match status" value="1"/>
</dbReference>
<keyword evidence="9" id="KW-0067">ATP-binding</keyword>
<keyword evidence="10" id="KW-0694">RNA-binding</keyword>
<evidence type="ECO:0000256" key="6">
    <source>
        <dbReference type="ARBA" id="ARBA00022741"/>
    </source>
</evidence>